<proteinExistence type="predicted"/>
<accession>A0A1J5RFJ6</accession>
<evidence type="ECO:0000256" key="1">
    <source>
        <dbReference type="SAM" id="Phobius"/>
    </source>
</evidence>
<protein>
    <submittedName>
        <fullName evidence="2">Uncharacterized protein</fullName>
    </submittedName>
</protein>
<keyword evidence="1" id="KW-1133">Transmembrane helix</keyword>
<reference evidence="2" key="1">
    <citation type="submission" date="2016-10" db="EMBL/GenBank/DDBJ databases">
        <title>Sequence of Gallionella enrichment culture.</title>
        <authorList>
            <person name="Poehlein A."/>
            <person name="Muehling M."/>
            <person name="Daniel R."/>
        </authorList>
    </citation>
    <scope>NUCLEOTIDE SEQUENCE</scope>
</reference>
<feature type="transmembrane region" description="Helical" evidence="1">
    <location>
        <begin position="38"/>
        <end position="63"/>
    </location>
</feature>
<dbReference type="AlphaFoldDB" id="A0A1J5RFJ6"/>
<name>A0A1J5RFJ6_9ZZZZ</name>
<dbReference type="EMBL" id="MLJW01000184">
    <property type="protein sequence ID" value="OIQ94553.1"/>
    <property type="molecule type" value="Genomic_DNA"/>
</dbReference>
<organism evidence="2">
    <name type="scientific">mine drainage metagenome</name>
    <dbReference type="NCBI Taxonomy" id="410659"/>
    <lineage>
        <taxon>unclassified sequences</taxon>
        <taxon>metagenomes</taxon>
        <taxon>ecological metagenomes</taxon>
    </lineage>
</organism>
<evidence type="ECO:0000313" key="2">
    <source>
        <dbReference type="EMBL" id="OIQ94553.1"/>
    </source>
</evidence>
<sequence>MTIERKASLSWPPLAMPQKCAYIFCDYKKGIYRDLRVFPWYAAVFLKLLWAFCEKNMVFAALFNMYEPYITKD</sequence>
<gene>
    <name evidence="2" type="ORF">GALL_235110</name>
</gene>
<comment type="caution">
    <text evidence="2">The sequence shown here is derived from an EMBL/GenBank/DDBJ whole genome shotgun (WGS) entry which is preliminary data.</text>
</comment>
<keyword evidence="1" id="KW-0472">Membrane</keyword>
<keyword evidence="1" id="KW-0812">Transmembrane</keyword>